<sequence>MQKVTVRAAVSSDYEQWLPLWNSYLQFYQTDVPTRVTEATWDRITTQGGDHQCAVSEDGAGQITGFVIYLFHRSSWAATWNCLIEDVFVSEGARGQRVARQLLEKAFQEADVRECYRTYWQTDETNKRAQRLYETVATRAAVVQYRR</sequence>
<comment type="caution">
    <text evidence="4">The sequence shown here is derived from an EMBL/GenBank/DDBJ whole genome shotgun (WGS) entry which is preliminary data.</text>
</comment>
<evidence type="ECO:0000256" key="1">
    <source>
        <dbReference type="ARBA" id="ARBA00022679"/>
    </source>
</evidence>
<dbReference type="GO" id="GO:0008080">
    <property type="term" value="F:N-acetyltransferase activity"/>
    <property type="evidence" value="ECO:0007669"/>
    <property type="project" value="TreeGrafter"/>
</dbReference>
<reference evidence="4 5" key="1">
    <citation type="submission" date="2019-03" db="EMBL/GenBank/DDBJ databases">
        <title>Paraburkholderia sp. isolated from native Mimosa gymnas in Guartela State Park, Brazil.</title>
        <authorList>
            <person name="Paulitsch F."/>
            <person name="Hungria M."/>
            <person name="Delamuta J.R.M."/>
            <person name="Ribeiro R.A."/>
            <person name="Dall'Agnol R."/>
            <person name="Silva J.S.B."/>
        </authorList>
    </citation>
    <scope>NUCLEOTIDE SEQUENCE [LARGE SCALE GENOMIC DNA]</scope>
    <source>
        <strain evidence="4 5">CNPSo 3008</strain>
    </source>
</reference>
<dbReference type="SUPFAM" id="SSF55729">
    <property type="entry name" value="Acyl-CoA N-acyltransferases (Nat)"/>
    <property type="match status" value="1"/>
</dbReference>
<dbReference type="AlphaFoldDB" id="A0A4V2ZV35"/>
<evidence type="ECO:0000256" key="2">
    <source>
        <dbReference type="ARBA" id="ARBA00023315"/>
    </source>
</evidence>
<dbReference type="InterPro" id="IPR000182">
    <property type="entry name" value="GNAT_dom"/>
</dbReference>
<dbReference type="PROSITE" id="PS51186">
    <property type="entry name" value="GNAT"/>
    <property type="match status" value="1"/>
</dbReference>
<dbReference type="EMBL" id="SMOD01000039">
    <property type="protein sequence ID" value="TDG03524.1"/>
    <property type="molecule type" value="Genomic_DNA"/>
</dbReference>
<evidence type="ECO:0000313" key="5">
    <source>
        <dbReference type="Proteomes" id="UP000295606"/>
    </source>
</evidence>
<proteinExistence type="predicted"/>
<evidence type="ECO:0000259" key="3">
    <source>
        <dbReference type="PROSITE" id="PS51186"/>
    </source>
</evidence>
<keyword evidence="1 4" id="KW-0808">Transferase</keyword>
<dbReference type="InterPro" id="IPR051016">
    <property type="entry name" value="Diverse_Substrate_AcTransf"/>
</dbReference>
<evidence type="ECO:0000313" key="4">
    <source>
        <dbReference type="EMBL" id="TDG03524.1"/>
    </source>
</evidence>
<name>A0A4V2ZV35_9BURK</name>
<organism evidence="4 5">
    <name type="scientific">Paraburkholderia guartelaensis</name>
    <dbReference type="NCBI Taxonomy" id="2546446"/>
    <lineage>
        <taxon>Bacteria</taxon>
        <taxon>Pseudomonadati</taxon>
        <taxon>Pseudomonadota</taxon>
        <taxon>Betaproteobacteria</taxon>
        <taxon>Burkholderiales</taxon>
        <taxon>Burkholderiaceae</taxon>
        <taxon>Paraburkholderia</taxon>
    </lineage>
</organism>
<gene>
    <name evidence="4" type="ORF">E1N52_34065</name>
</gene>
<dbReference type="PANTHER" id="PTHR10545">
    <property type="entry name" value="DIAMINE N-ACETYLTRANSFERASE"/>
    <property type="match status" value="1"/>
</dbReference>
<keyword evidence="2" id="KW-0012">Acyltransferase</keyword>
<protein>
    <submittedName>
        <fullName evidence="4">GNAT family N-acetyltransferase</fullName>
    </submittedName>
</protein>
<dbReference type="PANTHER" id="PTHR10545:SF42">
    <property type="entry name" value="ACETYLTRANSFERASE"/>
    <property type="match status" value="1"/>
</dbReference>
<dbReference type="Gene3D" id="3.40.630.30">
    <property type="match status" value="1"/>
</dbReference>
<dbReference type="Pfam" id="PF00583">
    <property type="entry name" value="Acetyltransf_1"/>
    <property type="match status" value="1"/>
</dbReference>
<dbReference type="InterPro" id="IPR016181">
    <property type="entry name" value="Acyl_CoA_acyltransferase"/>
</dbReference>
<accession>A0A4V2ZV35</accession>
<dbReference type="Proteomes" id="UP000295606">
    <property type="component" value="Unassembled WGS sequence"/>
</dbReference>
<feature type="domain" description="N-acetyltransferase" evidence="3">
    <location>
        <begin position="4"/>
        <end position="147"/>
    </location>
</feature>
<dbReference type="RefSeq" id="WP_133188158.1">
    <property type="nucleotide sequence ID" value="NZ_SMOD01000039.1"/>
</dbReference>
<dbReference type="OrthoDB" id="9805924at2"/>
<dbReference type="CDD" id="cd04301">
    <property type="entry name" value="NAT_SF"/>
    <property type="match status" value="1"/>
</dbReference>